<organism evidence="2 3">
    <name type="scientific">Vibrio paracholerae</name>
    <dbReference type="NCBI Taxonomy" id="650003"/>
    <lineage>
        <taxon>Bacteria</taxon>
        <taxon>Pseudomonadati</taxon>
        <taxon>Pseudomonadota</taxon>
        <taxon>Gammaproteobacteria</taxon>
        <taxon>Vibrionales</taxon>
        <taxon>Vibrionaceae</taxon>
        <taxon>Vibrio</taxon>
    </lineage>
</organism>
<keyword evidence="3" id="KW-1185">Reference proteome</keyword>
<evidence type="ECO:0000313" key="3">
    <source>
        <dbReference type="Proteomes" id="UP000252488"/>
    </source>
</evidence>
<name>A0ABX9FED1_9VIBR</name>
<dbReference type="Proteomes" id="UP000252488">
    <property type="component" value="Unassembled WGS sequence"/>
</dbReference>
<reference evidence="2 3" key="1">
    <citation type="submission" date="2018-06" db="EMBL/GenBank/DDBJ databases">
        <title>Draft genome sequences of nine Vibrio sp. clinical isolates from across the United States representing the closest known relative of Vibrio cholerae.</title>
        <authorList>
            <person name="Islam M.T."/>
            <person name="Liang K."/>
            <person name="Im M.S."/>
            <person name="Winkjer J."/>
            <person name="Busby S."/>
            <person name="Batra D."/>
            <person name="Rowe L."/>
            <person name="Tarr C.L."/>
            <person name="Boucher Y."/>
        </authorList>
    </citation>
    <scope>NUCLEOTIDE SEQUENCE [LARGE SCALE GENOMIC DNA]</scope>
    <source>
        <strain evidence="2 3">2016V-1111</strain>
    </source>
</reference>
<proteinExistence type="predicted"/>
<sequence>MDLLKEMLINLSSWSFWLSVLAGVVTTALSGYLTSNKQLVRTVDKLQGIILKNISRKNNESVELYQKYSSVYGVMFAKRMKEANFVSIVFAVFIILYFFIIAIAKVELEPLIVTVAFIFLFLPWVKLAASAYRVTNGYLGSSEYEVRQFIEYIISEASDDDLNDGGTPRKLVDVEDFSIEKIRILEGVSAFRVEG</sequence>
<evidence type="ECO:0000313" key="2">
    <source>
        <dbReference type="EMBL" id="RBM52067.1"/>
    </source>
</evidence>
<gene>
    <name evidence="2" type="ORF">DLR69_15360</name>
</gene>
<comment type="caution">
    <text evidence="2">The sequence shown here is derived from an EMBL/GenBank/DDBJ whole genome shotgun (WGS) entry which is preliminary data.</text>
</comment>
<keyword evidence="1" id="KW-1133">Transmembrane helix</keyword>
<dbReference type="EMBL" id="QKKR01000035">
    <property type="protein sequence ID" value="RBM52067.1"/>
    <property type="molecule type" value="Genomic_DNA"/>
</dbReference>
<accession>A0ABX9FED1</accession>
<keyword evidence="1" id="KW-0812">Transmembrane</keyword>
<feature type="transmembrane region" description="Helical" evidence="1">
    <location>
        <begin position="14"/>
        <end position="33"/>
    </location>
</feature>
<evidence type="ECO:0000256" key="1">
    <source>
        <dbReference type="SAM" id="Phobius"/>
    </source>
</evidence>
<keyword evidence="1" id="KW-0472">Membrane</keyword>
<dbReference type="RefSeq" id="WP_095465443.1">
    <property type="nucleotide sequence ID" value="NZ_CAWNVX010000008.1"/>
</dbReference>
<protein>
    <recommendedName>
        <fullName evidence="4">ABC transmembrane type-1 domain-containing protein</fullName>
    </recommendedName>
</protein>
<feature type="transmembrane region" description="Helical" evidence="1">
    <location>
        <begin position="85"/>
        <end position="104"/>
    </location>
</feature>
<feature type="transmembrane region" description="Helical" evidence="1">
    <location>
        <begin position="110"/>
        <end position="129"/>
    </location>
</feature>
<evidence type="ECO:0008006" key="4">
    <source>
        <dbReference type="Google" id="ProtNLM"/>
    </source>
</evidence>